<dbReference type="PANTHER" id="PTHR45749">
    <property type="match status" value="1"/>
</dbReference>
<comment type="caution">
    <text evidence="2">The sequence shown here is derived from an EMBL/GenBank/DDBJ whole genome shotgun (WGS) entry which is preliminary data.</text>
</comment>
<evidence type="ECO:0000313" key="3">
    <source>
        <dbReference type="Proteomes" id="UP000478052"/>
    </source>
</evidence>
<organism evidence="2 3">
    <name type="scientific">Aphis craccivora</name>
    <name type="common">Cowpea aphid</name>
    <dbReference type="NCBI Taxonomy" id="307492"/>
    <lineage>
        <taxon>Eukaryota</taxon>
        <taxon>Metazoa</taxon>
        <taxon>Ecdysozoa</taxon>
        <taxon>Arthropoda</taxon>
        <taxon>Hexapoda</taxon>
        <taxon>Insecta</taxon>
        <taxon>Pterygota</taxon>
        <taxon>Neoptera</taxon>
        <taxon>Paraneoptera</taxon>
        <taxon>Hemiptera</taxon>
        <taxon>Sternorrhyncha</taxon>
        <taxon>Aphidomorpha</taxon>
        <taxon>Aphidoidea</taxon>
        <taxon>Aphididae</taxon>
        <taxon>Aphidini</taxon>
        <taxon>Aphis</taxon>
        <taxon>Aphis</taxon>
    </lineage>
</organism>
<dbReference type="EMBL" id="VUJU01010943">
    <property type="protein sequence ID" value="KAF0712381.1"/>
    <property type="molecule type" value="Genomic_DNA"/>
</dbReference>
<feature type="domain" description="DUF4371" evidence="1">
    <location>
        <begin position="171"/>
        <end position="393"/>
    </location>
</feature>
<accession>A0A6G0VWX0</accession>
<dbReference type="PANTHER" id="PTHR45749:SF23">
    <property type="entry name" value="ZINC FINGER MYM-TYPE PROTEIN 1-LIKE"/>
    <property type="match status" value="1"/>
</dbReference>
<gene>
    <name evidence="2" type="ORF">FWK35_00033989</name>
</gene>
<dbReference type="InterPro" id="IPR025398">
    <property type="entry name" value="DUF4371"/>
</dbReference>
<reference evidence="2 3" key="1">
    <citation type="submission" date="2019-08" db="EMBL/GenBank/DDBJ databases">
        <title>Whole genome of Aphis craccivora.</title>
        <authorList>
            <person name="Voronova N.V."/>
            <person name="Shulinski R.S."/>
            <person name="Bandarenka Y.V."/>
            <person name="Zhorov D.G."/>
            <person name="Warner D."/>
        </authorList>
    </citation>
    <scope>NUCLEOTIDE SEQUENCE [LARGE SCALE GENOMIC DNA]</scope>
    <source>
        <strain evidence="2">180601</strain>
        <tissue evidence="2">Whole Body</tissue>
    </source>
</reference>
<evidence type="ECO:0000259" key="1">
    <source>
        <dbReference type="Pfam" id="PF14291"/>
    </source>
</evidence>
<dbReference type="SUPFAM" id="SSF53098">
    <property type="entry name" value="Ribonuclease H-like"/>
    <property type="match status" value="1"/>
</dbReference>
<dbReference type="InterPro" id="IPR012337">
    <property type="entry name" value="RNaseH-like_sf"/>
</dbReference>
<keyword evidence="3" id="KW-1185">Reference proteome</keyword>
<evidence type="ECO:0000313" key="2">
    <source>
        <dbReference type="EMBL" id="KAF0712381.1"/>
    </source>
</evidence>
<name>A0A6G0VWX0_APHCR</name>
<dbReference type="AlphaFoldDB" id="A0A6G0VWX0"/>
<protein>
    <submittedName>
        <fullName evidence="2">Zinc finger MYM-type protein 1-like</fullName>
    </submittedName>
</protein>
<dbReference type="OrthoDB" id="8045002at2759"/>
<proteinExistence type="predicted"/>
<dbReference type="Pfam" id="PF14291">
    <property type="entry name" value="DUF4371"/>
    <property type="match status" value="1"/>
</dbReference>
<sequence length="711" mass="81613">MLNKNEPINIITPESKIENKLLSPMKTEPKFTTSLNVNTSDITESITDKVKSNPTNLIHLKFSNDPAHWVINSDLISYFSENIPIQNVDADLTVSTRQFGTKTRYFRKEYFSRALGNGECVNREWLIYSPSTGSVYCYVCKIFRHLQTSEKLTSVHQFESGFDDWKNINVRMEAHEQSNDHFNSIKKMVDLNKCKKLDVELINQFNNEKMYWIQVLKRVIAVIKFLSSRGLAFRGDSEIFGCPKNGNYLGCLELLSNFDPFLEEHIKKFGNPGKGKVSYMSSTICNEFIDILATTLNLKIVSEIKETKYFGISIDSTPDIAHIDQLTIIIRYTTIGQGKVVERFLGFVPIEQHDGKYLFDVLNKMLNDNNIDISKCRSQSYDNASNMSGIYSGVQARFREVNKLAEWIPCAAHSLNLVGSVTVECCTEAIKFFSVVQSIYTFLSASPQRWSIMLKNMKESVFVVKSLSETRWSARSDATKALSHNYEEIRQTLIDISLSETQPPTAVNEAKSLVKKLNRLETVLMSIIWNDILQQVNIVNKSLQTPGIEICTVVNLYNSLLSYFKNMRSAEEFDLFEEKAKIKVSGLSNYSELESRKRKHKVSVYDGNAIDAVDQMSARDKFKIQTFYVIIDKLVVEMEKRKKAYLRLDERFNFLTDDSLKDEEIKIKANNLVETYKTDLESAFVNEFLIFKSFREIGMSVNEMLIKQINT</sequence>
<dbReference type="Proteomes" id="UP000478052">
    <property type="component" value="Unassembled WGS sequence"/>
</dbReference>